<protein>
    <submittedName>
        <fullName evidence="2">Uncharacterized protein</fullName>
    </submittedName>
</protein>
<reference evidence="2" key="1">
    <citation type="submission" date="2022-11" db="UniProtKB">
        <authorList>
            <consortium name="WormBaseParasite"/>
        </authorList>
    </citation>
    <scope>IDENTIFICATION</scope>
</reference>
<keyword evidence="1" id="KW-1185">Reference proteome</keyword>
<dbReference type="Proteomes" id="UP000887565">
    <property type="component" value="Unplaced"/>
</dbReference>
<accession>A0A915IKS4</accession>
<dbReference type="WBParaSite" id="nRc.2.0.1.t14606-RA">
    <property type="protein sequence ID" value="nRc.2.0.1.t14606-RA"/>
    <property type="gene ID" value="nRc.2.0.1.g14606"/>
</dbReference>
<organism evidence="1 2">
    <name type="scientific">Romanomermis culicivorax</name>
    <name type="common">Nematode worm</name>
    <dbReference type="NCBI Taxonomy" id="13658"/>
    <lineage>
        <taxon>Eukaryota</taxon>
        <taxon>Metazoa</taxon>
        <taxon>Ecdysozoa</taxon>
        <taxon>Nematoda</taxon>
        <taxon>Enoplea</taxon>
        <taxon>Dorylaimia</taxon>
        <taxon>Mermithida</taxon>
        <taxon>Mermithoidea</taxon>
        <taxon>Mermithidae</taxon>
        <taxon>Romanomermis</taxon>
    </lineage>
</organism>
<evidence type="ECO:0000313" key="2">
    <source>
        <dbReference type="WBParaSite" id="nRc.2.0.1.t14606-RA"/>
    </source>
</evidence>
<evidence type="ECO:0000313" key="1">
    <source>
        <dbReference type="Proteomes" id="UP000887565"/>
    </source>
</evidence>
<proteinExistence type="predicted"/>
<sequence length="89" mass="9631">MDYLEGLQDQIQQITFLLLIPAPPVPHPVQITQTAPVVAQTAPVVAQPVLLLPVAQLPPTVPLDVQPPQVLTTLVLTLDRHSQPIRKPG</sequence>
<dbReference type="AlphaFoldDB" id="A0A915IKS4"/>
<name>A0A915IKS4_ROMCU</name>